<proteinExistence type="predicted"/>
<sequence>MRSPGFPGRAPLWRNVNQGQAGKYLFAKKRQGSASGGVALPIEHGYE</sequence>
<reference evidence="1 2" key="1">
    <citation type="submission" date="2010-02" db="EMBL/GenBank/DDBJ databases">
        <authorList>
            <person name="Weinstock G."/>
            <person name="Sodergren E."/>
            <person name="Clifton S."/>
            <person name="Fulton L."/>
            <person name="Fulton B."/>
            <person name="Courtney L."/>
            <person name="Fronick C."/>
            <person name="Harrison M."/>
            <person name="Strong C."/>
            <person name="Farmer C."/>
            <person name="Delahaunty K."/>
            <person name="Markovic C."/>
            <person name="Hall O."/>
            <person name="Minx P."/>
            <person name="Tomlinson C."/>
            <person name="Mitreva M."/>
            <person name="Nelson J."/>
            <person name="Hou S."/>
            <person name="Wollam A."/>
            <person name="Pepin K.H."/>
            <person name="Johnson M."/>
            <person name="Bhonagiri V."/>
            <person name="Zhang X."/>
            <person name="Suruliraj S."/>
            <person name="Warren W."/>
            <person name="Chinwalla A."/>
            <person name="Mardis E.R."/>
            <person name="Wilson R.K."/>
        </authorList>
    </citation>
    <scope>NUCLEOTIDE SEQUENCE [LARGE SCALE GENOMIC DNA]</scope>
    <source>
        <strain evidence="1 2">ATCC 23685</strain>
    </source>
</reference>
<protein>
    <submittedName>
        <fullName evidence="1">Uncharacterized protein</fullName>
    </submittedName>
</protein>
<evidence type="ECO:0000313" key="1">
    <source>
        <dbReference type="EMBL" id="EFE21668.1"/>
    </source>
</evidence>
<accession>D4F9B4</accession>
<comment type="caution">
    <text evidence="1">The sequence shown here is derived from an EMBL/GenBank/DDBJ whole genome shotgun (WGS) entry which is preliminary data.</text>
</comment>
<organism evidence="1 2">
    <name type="scientific">Edwardsiella tarda ATCC 23685</name>
    <dbReference type="NCBI Taxonomy" id="500638"/>
    <lineage>
        <taxon>Bacteria</taxon>
        <taxon>Pseudomonadati</taxon>
        <taxon>Pseudomonadota</taxon>
        <taxon>Gammaproteobacteria</taxon>
        <taxon>Enterobacterales</taxon>
        <taxon>Hafniaceae</taxon>
        <taxon>Edwardsiella</taxon>
    </lineage>
</organism>
<dbReference type="Proteomes" id="UP000003692">
    <property type="component" value="Unassembled WGS sequence"/>
</dbReference>
<dbReference type="HOGENOM" id="CLU_3167464_0_0_6"/>
<gene>
    <name evidence="1" type="ORF">EDWATA_03372</name>
</gene>
<name>D4F9B4_EDWTA</name>
<evidence type="ECO:0000313" key="2">
    <source>
        <dbReference type="Proteomes" id="UP000003692"/>
    </source>
</evidence>
<dbReference type="AlphaFoldDB" id="D4F9B4"/>
<dbReference type="EMBL" id="ADGK01000272">
    <property type="protein sequence ID" value="EFE21668.1"/>
    <property type="molecule type" value="Genomic_DNA"/>
</dbReference>